<dbReference type="PROSITE" id="PS50082">
    <property type="entry name" value="WD_REPEATS_2"/>
    <property type="match status" value="5"/>
</dbReference>
<protein>
    <submittedName>
        <fullName evidence="6">WD repeat Prp46/PLRG1-like protein</fullName>
    </submittedName>
</protein>
<name>A0AAD8PFM1_BABGI</name>
<keyword evidence="7" id="KW-1185">Reference proteome</keyword>
<dbReference type="InterPro" id="IPR015943">
    <property type="entry name" value="WD40/YVTN_repeat-like_dom_sf"/>
</dbReference>
<evidence type="ECO:0000259" key="5">
    <source>
        <dbReference type="Pfam" id="PF23798"/>
    </source>
</evidence>
<sequence length="526" mass="58442">MSNGKGLEVTQYGRLLRSSVHKSLNLFAGEPLASICNPRDDFTRRSISSRILQEYRDVLNYVPKAPQRQSHVPGVAENEAPAINVRKAKSPLAETIDDVHEMLASSMPSGNKLPYLDISVSDEVNLKIVNKRSLLALGDQANNKDAKRHEDAGAISVVTEAAKDSTMASYLRETVSGGHAIAKLGIKPKDGSIRRRQPKWHPPWKMYRMIVGHQGWVHCVAVDVSNQWFATGSADRMIKIWDLATCQLKLSLTGHINAVRDIKISDRHPYLFSCGEDNTVKCWDIEQNKVIRSYHGHLSGVYNLALHPELDVLFSGGRDAVVRVWDIRTKESIHVLSGHSGTIMSLATQRAEPQVISGSQDKTIRIWDLAMGKSLATLTNHKKSVRALAIHPSEYTFCSGAADNIKVWKCPEGVFHRNISGHNSILNCLAIKDDGESSLVVAGSNNGQLHFWDWDSGYKFQTLESVVQKGSLESENGIFACAFDMSESRLITAECDKSVKIWIQDNDATPETHPIMWQPEATVKTY</sequence>
<feature type="domain" description="Transcription factor spt8 beta-propeller" evidence="5">
    <location>
        <begin position="211"/>
        <end position="394"/>
    </location>
</feature>
<dbReference type="GO" id="GO:0000974">
    <property type="term" value="C:Prp19 complex"/>
    <property type="evidence" value="ECO:0007669"/>
    <property type="project" value="TreeGrafter"/>
</dbReference>
<dbReference type="InterPro" id="IPR036322">
    <property type="entry name" value="WD40_repeat_dom_sf"/>
</dbReference>
<dbReference type="GO" id="GO:0071011">
    <property type="term" value="C:precatalytic spliceosome"/>
    <property type="evidence" value="ECO:0007669"/>
    <property type="project" value="TreeGrafter"/>
</dbReference>
<dbReference type="GO" id="GO:0071013">
    <property type="term" value="C:catalytic step 2 spliceosome"/>
    <property type="evidence" value="ECO:0007669"/>
    <property type="project" value="TreeGrafter"/>
</dbReference>
<evidence type="ECO:0000256" key="1">
    <source>
        <dbReference type="ARBA" id="ARBA00022574"/>
    </source>
</evidence>
<feature type="repeat" description="WD" evidence="4">
    <location>
        <begin position="210"/>
        <end position="251"/>
    </location>
</feature>
<evidence type="ECO:0000313" key="6">
    <source>
        <dbReference type="EMBL" id="KAK1444452.1"/>
    </source>
</evidence>
<proteinExistence type="inferred from homology"/>
<keyword evidence="1 4" id="KW-0853">WD repeat</keyword>
<dbReference type="Gene3D" id="2.130.10.10">
    <property type="entry name" value="YVTN repeat-like/Quinoprotein amine dehydrogenase"/>
    <property type="match status" value="1"/>
</dbReference>
<dbReference type="PANTHER" id="PTHR19923:SF0">
    <property type="entry name" value="PLEIOTROPIC REGULATOR 1"/>
    <property type="match status" value="1"/>
</dbReference>
<dbReference type="EMBL" id="JAVEPI010000001">
    <property type="protein sequence ID" value="KAK1444452.1"/>
    <property type="molecule type" value="Genomic_DNA"/>
</dbReference>
<dbReference type="SUPFAM" id="SSF50978">
    <property type="entry name" value="WD40 repeat-like"/>
    <property type="match status" value="1"/>
</dbReference>
<dbReference type="InterPro" id="IPR019775">
    <property type="entry name" value="WD40_repeat_CS"/>
</dbReference>
<dbReference type="InterPro" id="IPR020472">
    <property type="entry name" value="WD40_PAC1"/>
</dbReference>
<reference evidence="6" key="1">
    <citation type="submission" date="2023-08" db="EMBL/GenBank/DDBJ databases">
        <title>Draft sequence of the Babesia gibsoni genome.</title>
        <authorList>
            <person name="Yamagishi J.Y."/>
            <person name="Xuan X.X."/>
        </authorList>
    </citation>
    <scope>NUCLEOTIDE SEQUENCE</scope>
    <source>
        <strain evidence="6">Azabu</strain>
    </source>
</reference>
<evidence type="ECO:0000256" key="4">
    <source>
        <dbReference type="PROSITE-ProRule" id="PRU00221"/>
    </source>
</evidence>
<dbReference type="PROSITE" id="PS00678">
    <property type="entry name" value="WD_REPEATS_1"/>
    <property type="match status" value="2"/>
</dbReference>
<dbReference type="PROSITE" id="PS50294">
    <property type="entry name" value="WD_REPEATS_REGION"/>
    <property type="match status" value="4"/>
</dbReference>
<accession>A0AAD8PFM1</accession>
<dbReference type="GO" id="GO:0000398">
    <property type="term" value="P:mRNA splicing, via spliceosome"/>
    <property type="evidence" value="ECO:0007669"/>
    <property type="project" value="InterPro"/>
</dbReference>
<dbReference type="Proteomes" id="UP001230268">
    <property type="component" value="Unassembled WGS sequence"/>
</dbReference>
<dbReference type="FunFam" id="2.130.10.10:FF:000012">
    <property type="entry name" value="Putative pleiotropic regulator 1"/>
    <property type="match status" value="1"/>
</dbReference>
<evidence type="ECO:0000256" key="3">
    <source>
        <dbReference type="ARBA" id="ARBA00025726"/>
    </source>
</evidence>
<feature type="repeat" description="WD" evidence="4">
    <location>
        <begin position="336"/>
        <end position="377"/>
    </location>
</feature>
<organism evidence="6 7">
    <name type="scientific">Babesia gibsoni</name>
    <dbReference type="NCBI Taxonomy" id="33632"/>
    <lineage>
        <taxon>Eukaryota</taxon>
        <taxon>Sar</taxon>
        <taxon>Alveolata</taxon>
        <taxon>Apicomplexa</taxon>
        <taxon>Aconoidasida</taxon>
        <taxon>Piroplasmida</taxon>
        <taxon>Babesiidae</taxon>
        <taxon>Babesia</taxon>
    </lineage>
</organism>
<dbReference type="InterPro" id="IPR057544">
    <property type="entry name" value="Beta-prop_SPT8"/>
</dbReference>
<comment type="caution">
    <text evidence="6">The sequence shown here is derived from an EMBL/GenBank/DDBJ whole genome shotgun (WGS) entry which is preliminary data.</text>
</comment>
<dbReference type="AlphaFoldDB" id="A0AAD8PFM1"/>
<dbReference type="Pfam" id="PF00400">
    <property type="entry name" value="WD40"/>
    <property type="match status" value="2"/>
</dbReference>
<dbReference type="SMART" id="SM00320">
    <property type="entry name" value="WD40"/>
    <property type="match status" value="7"/>
</dbReference>
<evidence type="ECO:0000313" key="7">
    <source>
        <dbReference type="Proteomes" id="UP001230268"/>
    </source>
</evidence>
<dbReference type="PANTHER" id="PTHR19923">
    <property type="entry name" value="WD40 REPEAT PROTEINPRL1/PRL2-RELATED"/>
    <property type="match status" value="1"/>
</dbReference>
<gene>
    <name evidence="6" type="ORF">BgAZ_103580</name>
</gene>
<dbReference type="PRINTS" id="PR00320">
    <property type="entry name" value="GPROTEINBRPT"/>
</dbReference>
<feature type="repeat" description="WD" evidence="4">
    <location>
        <begin position="252"/>
        <end position="293"/>
    </location>
</feature>
<feature type="repeat" description="WD" evidence="4">
    <location>
        <begin position="419"/>
        <end position="462"/>
    </location>
</feature>
<dbReference type="InterPro" id="IPR045241">
    <property type="entry name" value="Prp46/PLRG1-like"/>
</dbReference>
<dbReference type="Pfam" id="PF23798">
    <property type="entry name" value="Beta-prop_SPT8"/>
    <property type="match status" value="1"/>
</dbReference>
<keyword evidence="2" id="KW-0677">Repeat</keyword>
<dbReference type="CDD" id="cd00200">
    <property type="entry name" value="WD40"/>
    <property type="match status" value="1"/>
</dbReference>
<dbReference type="InterPro" id="IPR001680">
    <property type="entry name" value="WD40_rpt"/>
</dbReference>
<evidence type="ECO:0000256" key="2">
    <source>
        <dbReference type="ARBA" id="ARBA00022737"/>
    </source>
</evidence>
<feature type="repeat" description="WD" evidence="4">
    <location>
        <begin position="294"/>
        <end position="335"/>
    </location>
</feature>
<comment type="similarity">
    <text evidence="3">Belongs to the WD repeat PRL1/PRL2 family.</text>
</comment>